<feature type="compositionally biased region" description="Polar residues" evidence="1">
    <location>
        <begin position="325"/>
        <end position="338"/>
    </location>
</feature>
<keyword evidence="3" id="KW-1185">Reference proteome</keyword>
<dbReference type="EMBL" id="KQ979065">
    <property type="protein sequence ID" value="KYN23148.1"/>
    <property type="molecule type" value="Genomic_DNA"/>
</dbReference>
<dbReference type="Proteomes" id="UP000078492">
    <property type="component" value="Unassembled WGS sequence"/>
</dbReference>
<sequence>MESQSKELPTKSTENSLEQLLDEEEDVFDETGMGSIIDLIYQTWITNTFVKNLRMMIGCIQTYMMKQRKMDPNTIRMREAKTMKDALMSFLESLKTRGLLNFMYSMEELNRFFSNSESKVLQYLIMEDFMTKNTFFEWLHDLKEYVRCHMATLSDAPNIDCEIFTSSAEVKSGGMNALFASTSKQQTDGISQYITKLENGHLYTVGIPEGQTGHQLIRLDDFSWISDFSRYLTGSLQMVHPVYKHFDYLPNYSAASIVQEQTWTNSLSPTEFAEPSGIRPPNTSRADLQPPYRNRNTAAARKGTSGSTTTARKPDQLHTGLILAHTNTHTTTRLDNPSNPRPWRSRDP</sequence>
<evidence type="ECO:0000313" key="3">
    <source>
        <dbReference type="Proteomes" id="UP000078492"/>
    </source>
</evidence>
<evidence type="ECO:0000256" key="1">
    <source>
        <dbReference type="SAM" id="MobiDB-lite"/>
    </source>
</evidence>
<organism evidence="2 3">
    <name type="scientific">Trachymyrmex cornetzi</name>
    <dbReference type="NCBI Taxonomy" id="471704"/>
    <lineage>
        <taxon>Eukaryota</taxon>
        <taxon>Metazoa</taxon>
        <taxon>Ecdysozoa</taxon>
        <taxon>Arthropoda</taxon>
        <taxon>Hexapoda</taxon>
        <taxon>Insecta</taxon>
        <taxon>Pterygota</taxon>
        <taxon>Neoptera</taxon>
        <taxon>Endopterygota</taxon>
        <taxon>Hymenoptera</taxon>
        <taxon>Apocrita</taxon>
        <taxon>Aculeata</taxon>
        <taxon>Formicoidea</taxon>
        <taxon>Formicidae</taxon>
        <taxon>Myrmicinae</taxon>
        <taxon>Trachymyrmex</taxon>
    </lineage>
</organism>
<dbReference type="AlphaFoldDB" id="A0A151JC98"/>
<gene>
    <name evidence="2" type="ORF">ALC57_04436</name>
</gene>
<feature type="region of interest" description="Disordered" evidence="1">
    <location>
        <begin position="268"/>
        <end position="348"/>
    </location>
</feature>
<evidence type="ECO:0000313" key="2">
    <source>
        <dbReference type="EMBL" id="KYN23148.1"/>
    </source>
</evidence>
<proteinExistence type="predicted"/>
<accession>A0A151JC98</accession>
<protein>
    <submittedName>
        <fullName evidence="2">Uncharacterized protein</fullName>
    </submittedName>
</protein>
<name>A0A151JC98_9HYME</name>
<reference evidence="2 3" key="1">
    <citation type="submission" date="2015-09" db="EMBL/GenBank/DDBJ databases">
        <title>Trachymyrmex cornetzi WGS genome.</title>
        <authorList>
            <person name="Nygaard S."/>
            <person name="Hu H."/>
            <person name="Boomsma J."/>
            <person name="Zhang G."/>
        </authorList>
    </citation>
    <scope>NUCLEOTIDE SEQUENCE [LARGE SCALE GENOMIC DNA]</scope>
    <source>
        <strain evidence="2">Tcor2-1</strain>
        <tissue evidence="2">Whole body</tissue>
    </source>
</reference>